<dbReference type="AlphaFoldDB" id="A0A1I7ZHW0"/>
<evidence type="ECO:0000313" key="1">
    <source>
        <dbReference type="Proteomes" id="UP000095287"/>
    </source>
</evidence>
<accession>A0A1I7ZHW0</accession>
<name>A0A1I7ZHW0_9BILA</name>
<sequence>MCTKLAMKLGSCSSLGSFPKTKREALPLEGHIYESPFPSFPESFGHHPSETNQATSATFLKTARSLIAIDTHVVRPEPGAHMT</sequence>
<evidence type="ECO:0000313" key="2">
    <source>
        <dbReference type="WBParaSite" id="L893_g26366.t1"/>
    </source>
</evidence>
<dbReference type="Proteomes" id="UP000095287">
    <property type="component" value="Unplaced"/>
</dbReference>
<dbReference type="WBParaSite" id="L893_g26366.t1">
    <property type="protein sequence ID" value="L893_g26366.t1"/>
    <property type="gene ID" value="L893_g26366"/>
</dbReference>
<organism evidence="1 2">
    <name type="scientific">Steinernema glaseri</name>
    <dbReference type="NCBI Taxonomy" id="37863"/>
    <lineage>
        <taxon>Eukaryota</taxon>
        <taxon>Metazoa</taxon>
        <taxon>Ecdysozoa</taxon>
        <taxon>Nematoda</taxon>
        <taxon>Chromadorea</taxon>
        <taxon>Rhabditida</taxon>
        <taxon>Tylenchina</taxon>
        <taxon>Panagrolaimomorpha</taxon>
        <taxon>Strongyloidoidea</taxon>
        <taxon>Steinernematidae</taxon>
        <taxon>Steinernema</taxon>
    </lineage>
</organism>
<reference evidence="2" key="1">
    <citation type="submission" date="2016-11" db="UniProtKB">
        <authorList>
            <consortium name="WormBaseParasite"/>
        </authorList>
    </citation>
    <scope>IDENTIFICATION</scope>
</reference>
<keyword evidence="1" id="KW-1185">Reference proteome</keyword>
<protein>
    <submittedName>
        <fullName evidence="2">Ovule protein</fullName>
    </submittedName>
</protein>
<proteinExistence type="predicted"/>